<keyword evidence="2" id="KW-1185">Reference proteome</keyword>
<gene>
    <name evidence="1" type="ORF">GQF01_20920</name>
</gene>
<accession>A0A6L8V4N9</accession>
<evidence type="ECO:0000313" key="2">
    <source>
        <dbReference type="Proteomes" id="UP000481087"/>
    </source>
</evidence>
<organism evidence="1 2">
    <name type="scientific">Paenibacillus silvestris</name>
    <dbReference type="NCBI Taxonomy" id="2606219"/>
    <lineage>
        <taxon>Bacteria</taxon>
        <taxon>Bacillati</taxon>
        <taxon>Bacillota</taxon>
        <taxon>Bacilli</taxon>
        <taxon>Bacillales</taxon>
        <taxon>Paenibacillaceae</taxon>
        <taxon>Paenibacillus</taxon>
    </lineage>
</organism>
<dbReference type="EMBL" id="WTUZ01000022">
    <property type="protein sequence ID" value="MZQ84572.1"/>
    <property type="molecule type" value="Genomic_DNA"/>
</dbReference>
<comment type="caution">
    <text evidence="1">The sequence shown here is derived from an EMBL/GenBank/DDBJ whole genome shotgun (WGS) entry which is preliminary data.</text>
</comment>
<reference evidence="1 2" key="1">
    <citation type="submission" date="2019-12" db="EMBL/GenBank/DDBJ databases">
        <title>Paenibacillus sp. nov. sp. isolated from soil.</title>
        <authorList>
            <person name="Kim J."/>
            <person name="Jeong S.E."/>
            <person name="Jung H.S."/>
            <person name="Jeon C.O."/>
        </authorList>
    </citation>
    <scope>NUCLEOTIDE SEQUENCE [LARGE SCALE GENOMIC DNA]</scope>
    <source>
        <strain evidence="1 2">5J-6</strain>
    </source>
</reference>
<protein>
    <submittedName>
        <fullName evidence="1">Uncharacterized protein</fullName>
    </submittedName>
</protein>
<dbReference type="Proteomes" id="UP000481087">
    <property type="component" value="Unassembled WGS sequence"/>
</dbReference>
<proteinExistence type="predicted"/>
<evidence type="ECO:0000313" key="1">
    <source>
        <dbReference type="EMBL" id="MZQ84572.1"/>
    </source>
</evidence>
<name>A0A6L8V4N9_9BACL</name>
<dbReference type="AlphaFoldDB" id="A0A6L8V4N9"/>
<sequence>MDAYVILLLACVAVFLVFRLRQSFRKTRGKADQTDEIQRKLALLKKKRDED</sequence>